<dbReference type="EMBL" id="JABFTP020000083">
    <property type="protein sequence ID" value="KAL3275698.1"/>
    <property type="molecule type" value="Genomic_DNA"/>
</dbReference>
<evidence type="ECO:0000256" key="1">
    <source>
        <dbReference type="ARBA" id="ARBA00009915"/>
    </source>
</evidence>
<evidence type="ECO:0000313" key="9">
    <source>
        <dbReference type="Proteomes" id="UP001516400"/>
    </source>
</evidence>
<dbReference type="PANTHER" id="PTHR21711:SF0">
    <property type="entry name" value="MITOCHONDRIAL INNER MEMBRANE PROTEASE ATP23 HOMOLOG"/>
    <property type="match status" value="1"/>
</dbReference>
<dbReference type="Pfam" id="PF09768">
    <property type="entry name" value="Peptidase_M76"/>
    <property type="match status" value="1"/>
</dbReference>
<evidence type="ECO:0000256" key="3">
    <source>
        <dbReference type="ARBA" id="ARBA00022723"/>
    </source>
</evidence>
<keyword evidence="5 6" id="KW-0482">Metalloprotease</keyword>
<dbReference type="GO" id="GO:0046872">
    <property type="term" value="F:metal ion binding"/>
    <property type="evidence" value="ECO:0007669"/>
    <property type="project" value="UniProtKB-KW"/>
</dbReference>
<dbReference type="GO" id="GO:0006508">
    <property type="term" value="P:proteolysis"/>
    <property type="evidence" value="ECO:0007669"/>
    <property type="project" value="UniProtKB-KW"/>
</dbReference>
<name>A0ABD2NA99_9CUCU</name>
<evidence type="ECO:0000256" key="4">
    <source>
        <dbReference type="ARBA" id="ARBA00022801"/>
    </source>
</evidence>
<feature type="region of interest" description="Disordered" evidence="7">
    <location>
        <begin position="1"/>
        <end position="39"/>
    </location>
</feature>
<gene>
    <name evidence="8" type="ORF">HHI36_020448</name>
</gene>
<keyword evidence="3 6" id="KW-0479">Metal-binding</keyword>
<proteinExistence type="inferred from homology"/>
<sequence>MTFIVENDENSKSTDEPSNSKEDTAQKSGGFGESKWGYDLYPERKPSSETRFEKFMKGRSNIDKNKCEQNVYKCILRSPLVKLMLGALNRSGCTVDIRRHISCEECAPNVSGGFDPILNQVVICQNTATSPGLVQGVLTHEFIHMLDNCQNKLDFTNLDHLACTEIRAANLAHCSWVSAWINGDTSIFNFKETHQYCVKNKALSSIMAVRNVTEEEAMIAINRVFPKCYNDLEPLGRRLRRNSDDMFKAYAEGAYYGYEYEIPQK</sequence>
<keyword evidence="2 6" id="KW-0645">Protease</keyword>
<reference evidence="8 9" key="1">
    <citation type="journal article" date="2021" name="BMC Biol.">
        <title>Horizontally acquired antibacterial genes associated with adaptive radiation of ladybird beetles.</title>
        <authorList>
            <person name="Li H.S."/>
            <person name="Tang X.F."/>
            <person name="Huang Y.H."/>
            <person name="Xu Z.Y."/>
            <person name="Chen M.L."/>
            <person name="Du X.Y."/>
            <person name="Qiu B.Y."/>
            <person name="Chen P.T."/>
            <person name="Zhang W."/>
            <person name="Slipinski A."/>
            <person name="Escalona H.E."/>
            <person name="Waterhouse R.M."/>
            <person name="Zwick A."/>
            <person name="Pang H."/>
        </authorList>
    </citation>
    <scope>NUCLEOTIDE SEQUENCE [LARGE SCALE GENOMIC DNA]</scope>
    <source>
        <strain evidence="8">SYSU2018</strain>
    </source>
</reference>
<evidence type="ECO:0000256" key="6">
    <source>
        <dbReference type="RuleBase" id="RU364057"/>
    </source>
</evidence>
<comment type="similarity">
    <text evidence="1 6">Belongs to the peptidase M76 family.</text>
</comment>
<evidence type="ECO:0000256" key="7">
    <source>
        <dbReference type="SAM" id="MobiDB-lite"/>
    </source>
</evidence>
<organism evidence="8 9">
    <name type="scientific">Cryptolaemus montrouzieri</name>
    <dbReference type="NCBI Taxonomy" id="559131"/>
    <lineage>
        <taxon>Eukaryota</taxon>
        <taxon>Metazoa</taxon>
        <taxon>Ecdysozoa</taxon>
        <taxon>Arthropoda</taxon>
        <taxon>Hexapoda</taxon>
        <taxon>Insecta</taxon>
        <taxon>Pterygota</taxon>
        <taxon>Neoptera</taxon>
        <taxon>Endopterygota</taxon>
        <taxon>Coleoptera</taxon>
        <taxon>Polyphaga</taxon>
        <taxon>Cucujiformia</taxon>
        <taxon>Coccinelloidea</taxon>
        <taxon>Coccinellidae</taxon>
        <taxon>Scymninae</taxon>
        <taxon>Scymnini</taxon>
        <taxon>Cryptolaemus</taxon>
    </lineage>
</organism>
<protein>
    <recommendedName>
        <fullName evidence="6">Mitochondrial inner membrane protease ATP23</fullName>
        <ecNumber evidence="6">3.4.24.-</ecNumber>
    </recommendedName>
</protein>
<dbReference type="Proteomes" id="UP001516400">
    <property type="component" value="Unassembled WGS sequence"/>
</dbReference>
<keyword evidence="4 6" id="KW-0378">Hydrolase</keyword>
<comment type="caution">
    <text evidence="8">The sequence shown here is derived from an EMBL/GenBank/DDBJ whole genome shotgun (WGS) entry which is preliminary data.</text>
</comment>
<evidence type="ECO:0000313" key="8">
    <source>
        <dbReference type="EMBL" id="KAL3275698.1"/>
    </source>
</evidence>
<dbReference type="EC" id="3.4.24.-" evidence="6"/>
<keyword evidence="9" id="KW-1185">Reference proteome</keyword>
<dbReference type="GO" id="GO:0008237">
    <property type="term" value="F:metallopeptidase activity"/>
    <property type="evidence" value="ECO:0007669"/>
    <property type="project" value="UniProtKB-KW"/>
</dbReference>
<dbReference type="PANTHER" id="PTHR21711">
    <property type="entry name" value="MITOCHONDRIAL INNER MEMBRANE PROTEASE"/>
    <property type="match status" value="1"/>
</dbReference>
<feature type="compositionally biased region" description="Basic and acidic residues" evidence="7">
    <location>
        <begin position="9"/>
        <end position="25"/>
    </location>
</feature>
<evidence type="ECO:0000256" key="2">
    <source>
        <dbReference type="ARBA" id="ARBA00022670"/>
    </source>
</evidence>
<dbReference type="AlphaFoldDB" id="A0ABD2NA99"/>
<accession>A0ABD2NA99</accession>
<dbReference type="InterPro" id="IPR019165">
    <property type="entry name" value="Peptidase_M76_ATP23"/>
</dbReference>
<evidence type="ECO:0000256" key="5">
    <source>
        <dbReference type="ARBA" id="ARBA00023049"/>
    </source>
</evidence>